<gene>
    <name evidence="3" type="ORF">AX660_22490</name>
</gene>
<evidence type="ECO:0000259" key="2">
    <source>
        <dbReference type="Pfam" id="PF05532"/>
    </source>
</evidence>
<organism evidence="3 4">
    <name type="scientific">Paraglaciecola hydrolytica</name>
    <dbReference type="NCBI Taxonomy" id="1799789"/>
    <lineage>
        <taxon>Bacteria</taxon>
        <taxon>Pseudomonadati</taxon>
        <taxon>Pseudomonadota</taxon>
        <taxon>Gammaproteobacteria</taxon>
        <taxon>Alteromonadales</taxon>
        <taxon>Alteromonadaceae</taxon>
        <taxon>Paraglaciecola</taxon>
    </lineage>
</organism>
<dbReference type="PANTHER" id="PTHR34977:SF1">
    <property type="entry name" value="UPF0337 PROTEIN YJBJ"/>
    <property type="match status" value="1"/>
</dbReference>
<dbReference type="Gene3D" id="1.10.1470.10">
    <property type="entry name" value="YjbJ"/>
    <property type="match status" value="1"/>
</dbReference>
<dbReference type="InterPro" id="IPR050423">
    <property type="entry name" value="UPF0337_stress_rsp"/>
</dbReference>
<evidence type="ECO:0000256" key="1">
    <source>
        <dbReference type="ARBA" id="ARBA00009129"/>
    </source>
</evidence>
<reference evidence="4" key="1">
    <citation type="submission" date="2016-02" db="EMBL/GenBank/DDBJ databases">
        <authorList>
            <person name="Schultz-Johansen M."/>
            <person name="Glaring M.A."/>
            <person name="Bech P.K."/>
            <person name="Stougaard P."/>
        </authorList>
    </citation>
    <scope>NUCLEOTIDE SEQUENCE [LARGE SCALE GENOMIC DNA]</scope>
    <source>
        <strain evidence="4">S66</strain>
    </source>
</reference>
<dbReference type="RefSeq" id="WP_068381037.1">
    <property type="nucleotide sequence ID" value="NZ_LSNE01000011.1"/>
</dbReference>
<dbReference type="PIRSF" id="PIRSF039008">
    <property type="entry name" value="YjbJ"/>
    <property type="match status" value="1"/>
</dbReference>
<dbReference type="EMBL" id="LSNE01000011">
    <property type="protein sequence ID" value="KXI27481.1"/>
    <property type="molecule type" value="Genomic_DNA"/>
</dbReference>
<feature type="domain" description="CsbD-like" evidence="2">
    <location>
        <begin position="4"/>
        <end position="56"/>
    </location>
</feature>
<dbReference type="AlphaFoldDB" id="A0A148KMH8"/>
<dbReference type="InterPro" id="IPR036629">
    <property type="entry name" value="YjbJ_sf"/>
</dbReference>
<dbReference type="OrthoDB" id="9796058at2"/>
<dbReference type="InterPro" id="IPR008462">
    <property type="entry name" value="CsbD"/>
</dbReference>
<proteinExistence type="inferred from homology"/>
<sequence>MNKDIAKGKWNQLSGSIQEKWGELTNDEITEMDGKFDKFYGKMQERYGMSKEEAQKAFYGLSQPLR</sequence>
<dbReference type="InterPro" id="IPR026042">
    <property type="entry name" value="YjbJ"/>
</dbReference>
<comment type="caution">
    <text evidence="3">The sequence shown here is derived from an EMBL/GenBank/DDBJ whole genome shotgun (WGS) entry which is preliminary data.</text>
</comment>
<dbReference type="PANTHER" id="PTHR34977">
    <property type="entry name" value="UPF0337 PROTEIN YJBJ"/>
    <property type="match status" value="1"/>
</dbReference>
<dbReference type="Pfam" id="PF05532">
    <property type="entry name" value="CsbD"/>
    <property type="match status" value="1"/>
</dbReference>
<dbReference type="Proteomes" id="UP000070299">
    <property type="component" value="Unassembled WGS sequence"/>
</dbReference>
<dbReference type="STRING" id="1799789.AX660_22490"/>
<dbReference type="SUPFAM" id="SSF69047">
    <property type="entry name" value="Hypothetical protein YjbJ"/>
    <property type="match status" value="1"/>
</dbReference>
<protein>
    <submittedName>
        <fullName evidence="3">General stress protein CsbD</fullName>
    </submittedName>
</protein>
<name>A0A148KMH8_9ALTE</name>
<accession>A0A148KMH8</accession>
<evidence type="ECO:0000313" key="4">
    <source>
        <dbReference type="Proteomes" id="UP000070299"/>
    </source>
</evidence>
<comment type="similarity">
    <text evidence="1">Belongs to the UPF0337 (CsbD) family.</text>
</comment>
<keyword evidence="4" id="KW-1185">Reference proteome</keyword>
<evidence type="ECO:0000313" key="3">
    <source>
        <dbReference type="EMBL" id="KXI27481.1"/>
    </source>
</evidence>